<dbReference type="FunFam" id="3.90.1170.10:FF:000001">
    <property type="entry name" value="50S ribosomal protein L16"/>
    <property type="match status" value="1"/>
</dbReference>
<organism evidence="5">
    <name type="scientific">Malawimonas californiana</name>
    <name type="common">Flagellated protozoan</name>
    <dbReference type="NCBI Taxonomy" id="221722"/>
    <lineage>
        <taxon>Eukaryota</taxon>
        <taxon>Malawimonadida</taxon>
        <taxon>Malawimonadidae</taxon>
        <taxon>Malawimonas</taxon>
    </lineage>
</organism>
<evidence type="ECO:0000256" key="3">
    <source>
        <dbReference type="ARBA" id="ARBA00023274"/>
    </source>
</evidence>
<protein>
    <submittedName>
        <fullName evidence="5">Ribosomal protein L16</fullName>
    </submittedName>
</protein>
<dbReference type="InterPro" id="IPR016180">
    <property type="entry name" value="Ribosomal_uL16_dom"/>
</dbReference>
<dbReference type="PROSITE" id="PS00586">
    <property type="entry name" value="RIBOSOMAL_L16_1"/>
    <property type="match status" value="1"/>
</dbReference>
<dbReference type="NCBIfam" id="TIGR01164">
    <property type="entry name" value="rplP_bact"/>
    <property type="match status" value="1"/>
</dbReference>
<keyword evidence="3 4" id="KW-0687">Ribonucleoprotein</keyword>
<dbReference type="AlphaFoldDB" id="A0A0B5GCR0"/>
<comment type="similarity">
    <text evidence="1 4">Belongs to the universal ribosomal protein uL16 family.</text>
</comment>
<evidence type="ECO:0000256" key="2">
    <source>
        <dbReference type="ARBA" id="ARBA00022980"/>
    </source>
</evidence>
<sequence>MFVPKKTKYKKAQKGHPPKGISIRCNTISYGKYGLKSLTPGKITSKQIEAVRRTIMRKTKKLGKLWIRVYPDIPISLKPAEVRMGKGKGNPEYYISKVKAGRVLFELDNLTYAQAKEVLENVKYKLPILTKFVHKID</sequence>
<dbReference type="GO" id="GO:0003735">
    <property type="term" value="F:structural constituent of ribosome"/>
    <property type="evidence" value="ECO:0007669"/>
    <property type="project" value="InterPro"/>
</dbReference>
<dbReference type="InterPro" id="IPR036920">
    <property type="entry name" value="Ribosomal_uL16_sf"/>
</dbReference>
<keyword evidence="5" id="KW-0496">Mitochondrion</keyword>
<gene>
    <name evidence="5" type="primary">rpl16</name>
</gene>
<accession>A0A0B5GCR0</accession>
<dbReference type="SUPFAM" id="SSF54686">
    <property type="entry name" value="Ribosomal protein L16p/L10e"/>
    <property type="match status" value="1"/>
</dbReference>
<dbReference type="GO" id="GO:0005840">
    <property type="term" value="C:ribosome"/>
    <property type="evidence" value="ECO:0007669"/>
    <property type="project" value="UniProtKB-KW"/>
</dbReference>
<evidence type="ECO:0000256" key="1">
    <source>
        <dbReference type="ARBA" id="ARBA00008931"/>
    </source>
</evidence>
<evidence type="ECO:0000256" key="4">
    <source>
        <dbReference type="RuleBase" id="RU004413"/>
    </source>
</evidence>
<dbReference type="PANTHER" id="PTHR12220:SF13">
    <property type="entry name" value="LARGE RIBOSOMAL SUBUNIT PROTEIN UL16M"/>
    <property type="match status" value="1"/>
</dbReference>
<dbReference type="GO" id="GO:1990904">
    <property type="term" value="C:ribonucleoprotein complex"/>
    <property type="evidence" value="ECO:0007669"/>
    <property type="project" value="UniProtKB-KW"/>
</dbReference>
<dbReference type="GO" id="GO:0019843">
    <property type="term" value="F:rRNA binding"/>
    <property type="evidence" value="ECO:0007669"/>
    <property type="project" value="InterPro"/>
</dbReference>
<dbReference type="Gene3D" id="3.90.1170.10">
    <property type="entry name" value="Ribosomal protein L10e/L16"/>
    <property type="match status" value="1"/>
</dbReference>
<dbReference type="InterPro" id="IPR000114">
    <property type="entry name" value="Ribosomal_uL16_bact-type"/>
</dbReference>
<dbReference type="RefSeq" id="YP_009118095.1">
    <property type="nucleotide sequence ID" value="NC_026311.1"/>
</dbReference>
<name>A0A0B5GCR0_MALCL</name>
<geneLocation type="mitochondrion" evidence="5"/>
<reference evidence="5" key="1">
    <citation type="journal article" date="2014" name="Nucleic Acids Res.">
        <title>Widespread occurrence of organelle genome-encoded 5S rRNAs including permuted molecules.</title>
        <authorList>
            <person name="Valach M."/>
            <person name="Burger G."/>
            <person name="Gray M.W."/>
            <person name="Lang B.F."/>
        </authorList>
    </citation>
    <scope>NUCLEOTIDE SEQUENCE</scope>
    <source>
        <strain evidence="5">ATCC 50740</strain>
    </source>
</reference>
<dbReference type="GO" id="GO:0006412">
    <property type="term" value="P:translation"/>
    <property type="evidence" value="ECO:0007669"/>
    <property type="project" value="InterPro"/>
</dbReference>
<evidence type="ECO:0000313" key="5">
    <source>
        <dbReference type="EMBL" id="AJF22876.1"/>
    </source>
</evidence>
<dbReference type="InterPro" id="IPR020798">
    <property type="entry name" value="Ribosomal_uL16_CS"/>
</dbReference>
<dbReference type="InterPro" id="IPR047873">
    <property type="entry name" value="Ribosomal_uL16"/>
</dbReference>
<proteinExistence type="inferred from homology"/>
<dbReference type="Pfam" id="PF00252">
    <property type="entry name" value="Ribosomal_L16"/>
    <property type="match status" value="1"/>
</dbReference>
<keyword evidence="2 4" id="KW-0689">Ribosomal protein</keyword>
<dbReference type="PANTHER" id="PTHR12220">
    <property type="entry name" value="50S/60S RIBOSOMAL PROTEIN L16"/>
    <property type="match status" value="1"/>
</dbReference>
<dbReference type="EMBL" id="KP165387">
    <property type="protein sequence ID" value="AJF22876.1"/>
    <property type="molecule type" value="Genomic_DNA"/>
</dbReference>
<dbReference type="PRINTS" id="PR00060">
    <property type="entry name" value="RIBOSOMALL16"/>
</dbReference>
<dbReference type="CDD" id="cd01433">
    <property type="entry name" value="Ribosomal_L16_L10e"/>
    <property type="match status" value="1"/>
</dbReference>
<dbReference type="GeneID" id="22976039"/>